<gene>
    <name evidence="1" type="ORF">DXG03_006446</name>
</gene>
<evidence type="ECO:0000313" key="1">
    <source>
        <dbReference type="EMBL" id="KAG5640992.1"/>
    </source>
</evidence>
<reference evidence="1" key="1">
    <citation type="submission" date="2020-07" db="EMBL/GenBank/DDBJ databases">
        <authorList>
            <person name="Nieuwenhuis M."/>
            <person name="Van De Peppel L.J.J."/>
        </authorList>
    </citation>
    <scope>NUCLEOTIDE SEQUENCE</scope>
    <source>
        <strain evidence="1">AP01</strain>
        <tissue evidence="1">Mycelium</tissue>
    </source>
</reference>
<keyword evidence="2" id="KW-1185">Reference proteome</keyword>
<sequence>MPLGQDEHLDVLFHTLQKICHEENIDYRVIGGAAFYLHGRQRGTKDVDIELLTQDRRQKLAAGFREIDDNVVKDHPDKGIMVKYKWGPGKHDFCGLDGKIAPAEELDIWREHFVIIQGYPVADLHVLLVTKIRAAASRRKWERPIKGVIDIGDVRFCTYELAQSGIKFDPSTLPLITEELYAEFLNRVEEEDRPIVVQALQAIGFPRAE</sequence>
<name>A0A9P7G5Q1_9AGAR</name>
<organism evidence="1 2">
    <name type="scientific">Asterophora parasitica</name>
    <dbReference type="NCBI Taxonomy" id="117018"/>
    <lineage>
        <taxon>Eukaryota</taxon>
        <taxon>Fungi</taxon>
        <taxon>Dikarya</taxon>
        <taxon>Basidiomycota</taxon>
        <taxon>Agaricomycotina</taxon>
        <taxon>Agaricomycetes</taxon>
        <taxon>Agaricomycetidae</taxon>
        <taxon>Agaricales</taxon>
        <taxon>Tricholomatineae</taxon>
        <taxon>Lyophyllaceae</taxon>
        <taxon>Asterophora</taxon>
    </lineage>
</organism>
<dbReference type="InterPro" id="IPR043519">
    <property type="entry name" value="NT_sf"/>
</dbReference>
<dbReference type="Gene3D" id="3.30.460.40">
    <property type="match status" value="1"/>
</dbReference>
<accession>A0A9P7G5Q1</accession>
<dbReference type="Proteomes" id="UP000775547">
    <property type="component" value="Unassembled WGS sequence"/>
</dbReference>
<reference evidence="1" key="2">
    <citation type="submission" date="2021-10" db="EMBL/GenBank/DDBJ databases">
        <title>Phylogenomics reveals ancestral predisposition of the termite-cultivated fungus Termitomyces towards a domesticated lifestyle.</title>
        <authorList>
            <person name="Auxier B."/>
            <person name="Grum-Grzhimaylo A."/>
            <person name="Cardenas M.E."/>
            <person name="Lodge J.D."/>
            <person name="Laessoe T."/>
            <person name="Pedersen O."/>
            <person name="Smith M.E."/>
            <person name="Kuyper T.W."/>
            <person name="Franco-Molano E.A."/>
            <person name="Baroni T.J."/>
            <person name="Aanen D.K."/>
        </authorList>
    </citation>
    <scope>NUCLEOTIDE SEQUENCE</scope>
    <source>
        <strain evidence="1">AP01</strain>
        <tissue evidence="1">Mycelium</tissue>
    </source>
</reference>
<evidence type="ECO:0000313" key="2">
    <source>
        <dbReference type="Proteomes" id="UP000775547"/>
    </source>
</evidence>
<dbReference type="AlphaFoldDB" id="A0A9P7G5Q1"/>
<comment type="caution">
    <text evidence="1">The sequence shown here is derived from an EMBL/GenBank/DDBJ whole genome shotgun (WGS) entry which is preliminary data.</text>
</comment>
<protein>
    <submittedName>
        <fullName evidence="1">Uncharacterized protein</fullName>
    </submittedName>
</protein>
<dbReference type="EMBL" id="JABCKV010000422">
    <property type="protein sequence ID" value="KAG5640992.1"/>
    <property type="molecule type" value="Genomic_DNA"/>
</dbReference>
<dbReference type="SUPFAM" id="SSF81301">
    <property type="entry name" value="Nucleotidyltransferase"/>
    <property type="match status" value="1"/>
</dbReference>
<dbReference type="OrthoDB" id="2832808at2759"/>
<proteinExistence type="predicted"/>